<dbReference type="InterPro" id="IPR036271">
    <property type="entry name" value="Tet_transcr_reg_TetR-rel_C_sf"/>
</dbReference>
<keyword evidence="5" id="KW-1133">Transmembrane helix</keyword>
<evidence type="ECO:0000256" key="5">
    <source>
        <dbReference type="SAM" id="Phobius"/>
    </source>
</evidence>
<protein>
    <submittedName>
        <fullName evidence="7">TetR/AcrR family transcriptional regulator</fullName>
    </submittedName>
</protein>
<keyword evidence="3" id="KW-0804">Transcription</keyword>
<dbReference type="EMBL" id="VIRS01000020">
    <property type="protein sequence ID" value="TQS42032.1"/>
    <property type="molecule type" value="Genomic_DNA"/>
</dbReference>
<evidence type="ECO:0000256" key="2">
    <source>
        <dbReference type="ARBA" id="ARBA00023125"/>
    </source>
</evidence>
<evidence type="ECO:0000313" key="8">
    <source>
        <dbReference type="Proteomes" id="UP000317982"/>
    </source>
</evidence>
<dbReference type="PANTHER" id="PTHR30055">
    <property type="entry name" value="HTH-TYPE TRANSCRIPTIONAL REGULATOR RUTR"/>
    <property type="match status" value="1"/>
</dbReference>
<keyword evidence="8" id="KW-1185">Reference proteome</keyword>
<dbReference type="PANTHER" id="PTHR30055:SF234">
    <property type="entry name" value="HTH-TYPE TRANSCRIPTIONAL REGULATOR BETI"/>
    <property type="match status" value="1"/>
</dbReference>
<dbReference type="OrthoDB" id="5112469at2"/>
<organism evidence="7 8">
    <name type="scientific">Cryptosporangium phraense</name>
    <dbReference type="NCBI Taxonomy" id="2593070"/>
    <lineage>
        <taxon>Bacteria</taxon>
        <taxon>Bacillati</taxon>
        <taxon>Actinomycetota</taxon>
        <taxon>Actinomycetes</taxon>
        <taxon>Cryptosporangiales</taxon>
        <taxon>Cryptosporangiaceae</taxon>
        <taxon>Cryptosporangium</taxon>
    </lineage>
</organism>
<evidence type="ECO:0000259" key="6">
    <source>
        <dbReference type="PROSITE" id="PS50977"/>
    </source>
</evidence>
<dbReference type="Pfam" id="PF00440">
    <property type="entry name" value="TetR_N"/>
    <property type="match status" value="1"/>
</dbReference>
<dbReference type="InParanoid" id="A0A545AL43"/>
<dbReference type="InterPro" id="IPR009057">
    <property type="entry name" value="Homeodomain-like_sf"/>
</dbReference>
<evidence type="ECO:0000256" key="1">
    <source>
        <dbReference type="ARBA" id="ARBA00023015"/>
    </source>
</evidence>
<dbReference type="Gene3D" id="1.10.357.10">
    <property type="entry name" value="Tetracycline Repressor, domain 2"/>
    <property type="match status" value="1"/>
</dbReference>
<dbReference type="GO" id="GO:0003700">
    <property type="term" value="F:DNA-binding transcription factor activity"/>
    <property type="evidence" value="ECO:0007669"/>
    <property type="project" value="TreeGrafter"/>
</dbReference>
<dbReference type="PROSITE" id="PS50977">
    <property type="entry name" value="HTH_TETR_2"/>
    <property type="match status" value="1"/>
</dbReference>
<evidence type="ECO:0000313" key="7">
    <source>
        <dbReference type="EMBL" id="TQS42032.1"/>
    </source>
</evidence>
<feature type="transmembrane region" description="Helical" evidence="5">
    <location>
        <begin position="74"/>
        <end position="99"/>
    </location>
</feature>
<dbReference type="RefSeq" id="WP_142707433.1">
    <property type="nucleotide sequence ID" value="NZ_VIRS01000020.1"/>
</dbReference>
<dbReference type="Proteomes" id="UP000317982">
    <property type="component" value="Unassembled WGS sequence"/>
</dbReference>
<dbReference type="GO" id="GO:0000976">
    <property type="term" value="F:transcription cis-regulatory region binding"/>
    <property type="evidence" value="ECO:0007669"/>
    <property type="project" value="TreeGrafter"/>
</dbReference>
<sequence length="191" mass="19930">MTSPRQARRAQRVALSREQILDIAEELFGGQGYRATSLQQVADRAEFSVGALYQFFASKEDLLRAVMYRRGGDLLALMRAAITPAGSLVALVGAISGYFARYPAYGLLTVRLASPGEDAPKDLGPGGDGFAGALALFADVLRAGQRAGTVGPGDPAALAELASSMITAHLRDPTGLPADDFADILTAAFAA</sequence>
<reference evidence="7 8" key="1">
    <citation type="submission" date="2019-07" db="EMBL/GenBank/DDBJ databases">
        <title>Cryptosporangium phraense sp. nov., isolated from plant litter.</title>
        <authorList>
            <person name="Suriyachadkun C."/>
        </authorList>
    </citation>
    <scope>NUCLEOTIDE SEQUENCE [LARGE SCALE GENOMIC DNA]</scope>
    <source>
        <strain evidence="7 8">A-T 5661</strain>
    </source>
</reference>
<keyword evidence="5" id="KW-0472">Membrane</keyword>
<dbReference type="SUPFAM" id="SSF46689">
    <property type="entry name" value="Homeodomain-like"/>
    <property type="match status" value="1"/>
</dbReference>
<keyword evidence="1" id="KW-0805">Transcription regulation</keyword>
<dbReference type="InterPro" id="IPR001647">
    <property type="entry name" value="HTH_TetR"/>
</dbReference>
<name>A0A545AL43_9ACTN</name>
<accession>A0A545AL43</accession>
<dbReference type="Gene3D" id="1.10.10.60">
    <property type="entry name" value="Homeodomain-like"/>
    <property type="match status" value="1"/>
</dbReference>
<keyword evidence="2 4" id="KW-0238">DNA-binding</keyword>
<proteinExistence type="predicted"/>
<dbReference type="AlphaFoldDB" id="A0A545AL43"/>
<evidence type="ECO:0000256" key="4">
    <source>
        <dbReference type="PROSITE-ProRule" id="PRU00335"/>
    </source>
</evidence>
<gene>
    <name evidence="7" type="ORF">FL583_25925</name>
</gene>
<evidence type="ECO:0000256" key="3">
    <source>
        <dbReference type="ARBA" id="ARBA00023163"/>
    </source>
</evidence>
<dbReference type="InterPro" id="IPR050109">
    <property type="entry name" value="HTH-type_TetR-like_transc_reg"/>
</dbReference>
<keyword evidence="5" id="KW-0812">Transmembrane</keyword>
<feature type="DNA-binding region" description="H-T-H motif" evidence="4">
    <location>
        <begin position="37"/>
        <end position="56"/>
    </location>
</feature>
<comment type="caution">
    <text evidence="7">The sequence shown here is derived from an EMBL/GenBank/DDBJ whole genome shotgun (WGS) entry which is preliminary data.</text>
</comment>
<dbReference type="PRINTS" id="PR00455">
    <property type="entry name" value="HTHTETR"/>
</dbReference>
<feature type="domain" description="HTH tetR-type" evidence="6">
    <location>
        <begin position="14"/>
        <end position="74"/>
    </location>
</feature>
<dbReference type="SUPFAM" id="SSF48498">
    <property type="entry name" value="Tetracyclin repressor-like, C-terminal domain"/>
    <property type="match status" value="1"/>
</dbReference>